<dbReference type="PANTHER" id="PTHR32479:SF19">
    <property type="entry name" value="ANAEROBIC GLYCEROL-3-PHOSPHATE DEHYDROGENASE SUBUNIT C"/>
    <property type="match status" value="1"/>
</dbReference>
<evidence type="ECO:0000313" key="7">
    <source>
        <dbReference type="EMBL" id="PXW73420.1"/>
    </source>
</evidence>
<dbReference type="Proteomes" id="UP000248014">
    <property type="component" value="Unassembled WGS sequence"/>
</dbReference>
<keyword evidence="3" id="KW-0677">Repeat</keyword>
<evidence type="ECO:0000313" key="8">
    <source>
        <dbReference type="Proteomes" id="UP000248014"/>
    </source>
</evidence>
<proteinExistence type="predicted"/>
<keyword evidence="4" id="KW-0408">Iron</keyword>
<dbReference type="GO" id="GO:0051539">
    <property type="term" value="F:4 iron, 4 sulfur cluster binding"/>
    <property type="evidence" value="ECO:0007669"/>
    <property type="project" value="UniProtKB-KW"/>
</dbReference>
<dbReference type="PANTHER" id="PTHR32479">
    <property type="entry name" value="GLYCOLATE OXIDASE IRON-SULFUR SUBUNIT"/>
    <property type="match status" value="1"/>
</dbReference>
<dbReference type="OrthoDB" id="9765258at2"/>
<evidence type="ECO:0000256" key="1">
    <source>
        <dbReference type="ARBA" id="ARBA00022485"/>
    </source>
</evidence>
<dbReference type="InterPro" id="IPR004017">
    <property type="entry name" value="Cys_rich_dom"/>
</dbReference>
<evidence type="ECO:0000256" key="3">
    <source>
        <dbReference type="ARBA" id="ARBA00022737"/>
    </source>
</evidence>
<dbReference type="AlphaFoldDB" id="A0A2V3UVZ1"/>
<dbReference type="RefSeq" id="WP_110299545.1">
    <property type="nucleotide sequence ID" value="NZ_QJJM01000010.1"/>
</dbReference>
<dbReference type="EMBL" id="QJJM01000010">
    <property type="protein sequence ID" value="PXW73420.1"/>
    <property type="molecule type" value="Genomic_DNA"/>
</dbReference>
<keyword evidence="2" id="KW-0479">Metal-binding</keyword>
<keyword evidence="1" id="KW-0004">4Fe-4S</keyword>
<dbReference type="Pfam" id="PF02754">
    <property type="entry name" value="CCG"/>
    <property type="match status" value="2"/>
</dbReference>
<accession>A0A2V3UVZ1</accession>
<dbReference type="GO" id="GO:0016491">
    <property type="term" value="F:oxidoreductase activity"/>
    <property type="evidence" value="ECO:0007669"/>
    <property type="project" value="UniProtKB-ARBA"/>
</dbReference>
<dbReference type="SUPFAM" id="SSF46548">
    <property type="entry name" value="alpha-helical ferredoxin"/>
    <property type="match status" value="1"/>
</dbReference>
<feature type="domain" description="Cysteine-rich" evidence="6">
    <location>
        <begin position="337"/>
        <end position="413"/>
    </location>
</feature>
<protein>
    <submittedName>
        <fullName evidence="7">Fe-S oxidoreductase</fullName>
    </submittedName>
</protein>
<dbReference type="GO" id="GO:0046872">
    <property type="term" value="F:metal ion binding"/>
    <property type="evidence" value="ECO:0007669"/>
    <property type="project" value="UniProtKB-KW"/>
</dbReference>
<evidence type="ECO:0000256" key="4">
    <source>
        <dbReference type="ARBA" id="ARBA00023004"/>
    </source>
</evidence>
<gene>
    <name evidence="7" type="ORF">C7451_110147</name>
</gene>
<name>A0A2V3UVZ1_9SPHN</name>
<keyword evidence="5" id="KW-0411">Iron-sulfur</keyword>
<comment type="caution">
    <text evidence="7">The sequence shown here is derived from an EMBL/GenBank/DDBJ whole genome shotgun (WGS) entry which is preliminary data.</text>
</comment>
<reference evidence="7 8" key="1">
    <citation type="submission" date="2018-05" db="EMBL/GenBank/DDBJ databases">
        <title>Genomic Encyclopedia of Type Strains, Phase IV (KMG-IV): sequencing the most valuable type-strain genomes for metagenomic binning, comparative biology and taxonomic classification.</title>
        <authorList>
            <person name="Goeker M."/>
        </authorList>
    </citation>
    <scope>NUCLEOTIDE SEQUENCE [LARGE SCALE GENOMIC DNA]</scope>
    <source>
        <strain evidence="7 8">DSM 3183</strain>
    </source>
</reference>
<keyword evidence="8" id="KW-1185">Reference proteome</keyword>
<organism evidence="7 8">
    <name type="scientific">Blastomonas natatoria</name>
    <dbReference type="NCBI Taxonomy" id="34015"/>
    <lineage>
        <taxon>Bacteria</taxon>
        <taxon>Pseudomonadati</taxon>
        <taxon>Pseudomonadota</taxon>
        <taxon>Alphaproteobacteria</taxon>
        <taxon>Sphingomonadales</taxon>
        <taxon>Sphingomonadaceae</taxon>
        <taxon>Blastomonas</taxon>
    </lineage>
</organism>
<sequence>MATGYKEGSLDAPTRHALPWREESWYDEAALDAELRRVFDICHGCRRCFNLCDSFPKLFDMIDESPNEEVEDLSAGQIKQVVDACTLCDMCFMVKCPYVPPHEFNLDFPHLMLRYRAVEHRKGETSKADRLLAETDRNGKLGSVLSDVANWATDGKSETTRGIMQQMLGIDKRAHLPKFADIPLTNRAVALVPAPNPDAPGFGRRVALYASCYDQFNDQTPGEAAVKVLAHNGVEVRIEHPECCAMPKLENGDIPAVASAAARVAAHFAPLIDQGYDVVAITASCALMMKFEWPLIEPDNEDIRKLSAATHDISEYIVKLSKQAGLTPVEAMDASIGVHFACHSRAQNMGPKAMEMLKLIPEAKPVLTERCSGHGGKWGIYQQNFDTAVKLARPAVRSLEKTAPDYMVSECPLAGSHLKQVMEQGGAAKLPERIGHPVELMAKAYGL</sequence>
<feature type="domain" description="Cysteine-rich" evidence="6">
    <location>
        <begin position="206"/>
        <end position="290"/>
    </location>
</feature>
<evidence type="ECO:0000256" key="2">
    <source>
        <dbReference type="ARBA" id="ARBA00022723"/>
    </source>
</evidence>
<evidence type="ECO:0000259" key="6">
    <source>
        <dbReference type="Pfam" id="PF02754"/>
    </source>
</evidence>
<evidence type="ECO:0000256" key="5">
    <source>
        <dbReference type="ARBA" id="ARBA00023014"/>
    </source>
</evidence>